<dbReference type="Proteomes" id="UP000323454">
    <property type="component" value="Unassembled WGS sequence"/>
</dbReference>
<keyword evidence="3" id="KW-1185">Reference proteome</keyword>
<keyword evidence="1" id="KW-1133">Transmembrane helix</keyword>
<evidence type="ECO:0000313" key="3">
    <source>
        <dbReference type="Proteomes" id="UP000323454"/>
    </source>
</evidence>
<feature type="transmembrane region" description="Helical" evidence="1">
    <location>
        <begin position="38"/>
        <end position="56"/>
    </location>
</feature>
<protein>
    <submittedName>
        <fullName evidence="2">DUF2568 domain-containing protein</fullName>
    </submittedName>
</protein>
<gene>
    <name evidence="2" type="ORF">F0L68_19490</name>
</gene>
<feature type="transmembrane region" description="Helical" evidence="1">
    <location>
        <begin position="97"/>
        <end position="117"/>
    </location>
</feature>
<accession>A0A5B2XD66</accession>
<reference evidence="2 3" key="1">
    <citation type="submission" date="2019-09" db="EMBL/GenBank/DDBJ databases">
        <title>Goodfellowia gen. nov., a new genus of the Pseudonocardineae related to Actinoalloteichus, containing Goodfellowia coeruleoviolacea gen. nov., comb. nov. gen. nov., comb. nov.</title>
        <authorList>
            <person name="Labeda D."/>
        </authorList>
    </citation>
    <scope>NUCLEOTIDE SEQUENCE [LARGE SCALE GENOMIC DNA]</scope>
    <source>
        <strain evidence="2 3">AN110305</strain>
    </source>
</reference>
<organism evidence="2 3">
    <name type="scientific">Solihabitans fulvus</name>
    <dbReference type="NCBI Taxonomy" id="1892852"/>
    <lineage>
        <taxon>Bacteria</taxon>
        <taxon>Bacillati</taxon>
        <taxon>Actinomycetota</taxon>
        <taxon>Actinomycetes</taxon>
        <taxon>Pseudonocardiales</taxon>
        <taxon>Pseudonocardiaceae</taxon>
        <taxon>Solihabitans</taxon>
    </lineage>
</organism>
<evidence type="ECO:0000313" key="2">
    <source>
        <dbReference type="EMBL" id="KAA2260980.1"/>
    </source>
</evidence>
<dbReference type="InterPro" id="IPR021214">
    <property type="entry name" value="DUF2568"/>
</dbReference>
<comment type="caution">
    <text evidence="2">The sequence shown here is derived from an EMBL/GenBank/DDBJ whole genome shotgun (WGS) entry which is preliminary data.</text>
</comment>
<sequence length="132" mass="13736">MAQTDASIPGWNLALRLVLELAALAALCWGGWQLGSWPLGIALPVVAAVAWGTFAVPGDPSRNGKAPVPVPGAVRLLVELLVLGGGCVLAWLGGAPVVAAILIALNVVHLVFSTGRLRWLLRTTPRSDEPHV</sequence>
<keyword evidence="1" id="KW-0812">Transmembrane</keyword>
<reference evidence="2 3" key="2">
    <citation type="submission" date="2019-09" db="EMBL/GenBank/DDBJ databases">
        <authorList>
            <person name="Jin C."/>
        </authorList>
    </citation>
    <scope>NUCLEOTIDE SEQUENCE [LARGE SCALE GENOMIC DNA]</scope>
    <source>
        <strain evidence="2 3">AN110305</strain>
    </source>
</reference>
<proteinExistence type="predicted"/>
<dbReference type="AlphaFoldDB" id="A0A5B2XD66"/>
<dbReference type="EMBL" id="VUOB01000033">
    <property type="protein sequence ID" value="KAA2260980.1"/>
    <property type="molecule type" value="Genomic_DNA"/>
</dbReference>
<feature type="transmembrane region" description="Helical" evidence="1">
    <location>
        <begin position="12"/>
        <end position="32"/>
    </location>
</feature>
<evidence type="ECO:0000256" key="1">
    <source>
        <dbReference type="SAM" id="Phobius"/>
    </source>
</evidence>
<dbReference type="RefSeq" id="WP_149851030.1">
    <property type="nucleotide sequence ID" value="NZ_VUOB01000033.1"/>
</dbReference>
<dbReference type="Pfam" id="PF10823">
    <property type="entry name" value="DUF2568"/>
    <property type="match status" value="1"/>
</dbReference>
<keyword evidence="1" id="KW-0472">Membrane</keyword>
<dbReference type="OrthoDB" id="4557830at2"/>
<name>A0A5B2XD66_9PSEU</name>